<gene>
    <name evidence="1" type="ORF">COCHEDRAFT_1045086</name>
</gene>
<name>M2UM54_COCH5</name>
<reference evidence="1 2" key="1">
    <citation type="journal article" date="2012" name="PLoS Pathog.">
        <title>Diverse lifestyles and strategies of plant pathogenesis encoded in the genomes of eighteen Dothideomycetes fungi.</title>
        <authorList>
            <person name="Ohm R.A."/>
            <person name="Feau N."/>
            <person name="Henrissat B."/>
            <person name="Schoch C.L."/>
            <person name="Horwitz B.A."/>
            <person name="Barry K.W."/>
            <person name="Condon B.J."/>
            <person name="Copeland A.C."/>
            <person name="Dhillon B."/>
            <person name="Glaser F."/>
            <person name="Hesse C.N."/>
            <person name="Kosti I."/>
            <person name="LaButti K."/>
            <person name="Lindquist E.A."/>
            <person name="Lucas S."/>
            <person name="Salamov A.A."/>
            <person name="Bradshaw R.E."/>
            <person name="Ciuffetti L."/>
            <person name="Hamelin R.C."/>
            <person name="Kema G.H.J."/>
            <person name="Lawrence C."/>
            <person name="Scott J.A."/>
            <person name="Spatafora J.W."/>
            <person name="Turgeon B.G."/>
            <person name="de Wit P.J.G.M."/>
            <person name="Zhong S."/>
            <person name="Goodwin S.B."/>
            <person name="Grigoriev I.V."/>
        </authorList>
    </citation>
    <scope>NUCLEOTIDE SEQUENCE [LARGE SCALE GENOMIC DNA]</scope>
    <source>
        <strain evidence="2">C5 / ATCC 48332 / race O</strain>
    </source>
</reference>
<accession>M2UM54</accession>
<dbReference type="OMA" id="NDIHDEF"/>
<evidence type="ECO:0000313" key="2">
    <source>
        <dbReference type="Proteomes" id="UP000016936"/>
    </source>
</evidence>
<dbReference type="OrthoDB" id="3678732at2759"/>
<sequence length="177" mass="20161">KRRVTFAPGTLFEPGRVCNEFWRFGPLYKAGKHAHVRSGGWLDTSFKSDAFEVMLNLKIYATYTVDSMAELNDIHDEFVTYMREGKPVSPGKRSTLRDHELCYEVMDEYGEYLRRCNASGSTLAEDELAEAKVLVVYQGQNGGLVGFQFLKDTWDDAEAAEYLEQLKDEIPPENQGQ</sequence>
<reference evidence="2" key="2">
    <citation type="journal article" date="2013" name="PLoS Genet.">
        <title>Comparative genome structure, secondary metabolite, and effector coding capacity across Cochliobolus pathogens.</title>
        <authorList>
            <person name="Condon B.J."/>
            <person name="Leng Y."/>
            <person name="Wu D."/>
            <person name="Bushley K.E."/>
            <person name="Ohm R.A."/>
            <person name="Otillar R."/>
            <person name="Martin J."/>
            <person name="Schackwitz W."/>
            <person name="Grimwood J."/>
            <person name="MohdZainudin N."/>
            <person name="Xue C."/>
            <person name="Wang R."/>
            <person name="Manning V.A."/>
            <person name="Dhillon B."/>
            <person name="Tu Z.J."/>
            <person name="Steffenson B.J."/>
            <person name="Salamov A."/>
            <person name="Sun H."/>
            <person name="Lowry S."/>
            <person name="LaButti K."/>
            <person name="Han J."/>
            <person name="Copeland A."/>
            <person name="Lindquist E."/>
            <person name="Barry K."/>
            <person name="Schmutz J."/>
            <person name="Baker S.E."/>
            <person name="Ciuffetti L.M."/>
            <person name="Grigoriev I.V."/>
            <person name="Zhong S."/>
            <person name="Turgeon B.G."/>
        </authorList>
    </citation>
    <scope>NUCLEOTIDE SEQUENCE [LARGE SCALE GENOMIC DNA]</scope>
    <source>
        <strain evidence="2">C5 / ATCC 48332 / race O</strain>
    </source>
</reference>
<proteinExistence type="predicted"/>
<dbReference type="HOGENOM" id="CLU_1343986_0_0_1"/>
<feature type="non-terminal residue" evidence="1">
    <location>
        <position position="177"/>
    </location>
</feature>
<feature type="non-terminal residue" evidence="1">
    <location>
        <position position="1"/>
    </location>
</feature>
<keyword evidence="2" id="KW-1185">Reference proteome</keyword>
<dbReference type="EMBL" id="KB445579">
    <property type="protein sequence ID" value="EMD89017.1"/>
    <property type="molecule type" value="Genomic_DNA"/>
</dbReference>
<dbReference type="Proteomes" id="UP000016936">
    <property type="component" value="Unassembled WGS sequence"/>
</dbReference>
<protein>
    <submittedName>
        <fullName evidence="1">Uncharacterized protein</fullName>
    </submittedName>
</protein>
<evidence type="ECO:0000313" key="1">
    <source>
        <dbReference type="EMBL" id="EMD89017.1"/>
    </source>
</evidence>
<dbReference type="AlphaFoldDB" id="M2UM54"/>
<organism evidence="1 2">
    <name type="scientific">Cochliobolus heterostrophus (strain C5 / ATCC 48332 / race O)</name>
    <name type="common">Southern corn leaf blight fungus</name>
    <name type="synonym">Bipolaris maydis</name>
    <dbReference type="NCBI Taxonomy" id="701091"/>
    <lineage>
        <taxon>Eukaryota</taxon>
        <taxon>Fungi</taxon>
        <taxon>Dikarya</taxon>
        <taxon>Ascomycota</taxon>
        <taxon>Pezizomycotina</taxon>
        <taxon>Dothideomycetes</taxon>
        <taxon>Pleosporomycetidae</taxon>
        <taxon>Pleosporales</taxon>
        <taxon>Pleosporineae</taxon>
        <taxon>Pleosporaceae</taxon>
        <taxon>Bipolaris</taxon>
    </lineage>
</organism>